<dbReference type="PANTHER" id="PTHR13031:SF0">
    <property type="entry name" value="RIBONUCLEASE P PROTEIN SUBUNIT P30"/>
    <property type="match status" value="1"/>
</dbReference>
<evidence type="ECO:0000313" key="5">
    <source>
        <dbReference type="EMBL" id="PIA93333.1"/>
    </source>
</evidence>
<name>A0A2G5HM59_CERBT</name>
<comment type="similarity">
    <text evidence="2">Belongs to the eukaryotic/archaeal RNase P protein component 3 family.</text>
</comment>
<sequence length="343" mass="36987">MFYDLNVQWVPSDPNLPRTLAFLHELGYNVVALNHTISGKLPTDLNNPIPTESQLQQTHKSLPTKLTILRRLTLVLSESGHPNARLTALASNYDLLALRPVDEKTLSLACSSMDCDIISIDLTQRFGTHFKHKMLSVAIQSGKKIEICYSGGLLGDAQGRRNVISNATQLVRATRGRGLIISSGVEARTGAVGCRGPWDASNLAAVWGLGQERGYEAVSKEARTVVVSGKLKRTGYRGAIDIVYSGEKPKEVEVGIREKQAQKRSEKQKQGAKKDGAHQQNEQHGLKRKADGDTPTGDGMEKPPSKRQQKKLAHAARVANGTAGPGAHKVSGYGDDSGAAAAD</sequence>
<dbReference type="Proteomes" id="UP000230605">
    <property type="component" value="Chromosome 4"/>
</dbReference>
<evidence type="ECO:0000256" key="2">
    <source>
        <dbReference type="ARBA" id="ARBA00007331"/>
    </source>
</evidence>
<dbReference type="AlphaFoldDB" id="A0A2G5HM59"/>
<dbReference type="EMBL" id="LKMD01000105">
    <property type="protein sequence ID" value="PIA93333.1"/>
    <property type="molecule type" value="Genomic_DNA"/>
</dbReference>
<dbReference type="Gene3D" id="3.20.20.140">
    <property type="entry name" value="Metal-dependent hydrolases"/>
    <property type="match status" value="1"/>
</dbReference>
<protein>
    <submittedName>
        <fullName evidence="5">Putative ribonuclease P protein subunit 3</fullName>
    </submittedName>
</protein>
<keyword evidence="8" id="KW-1185">Reference proteome</keyword>
<feature type="region of interest" description="Disordered" evidence="4">
    <location>
        <begin position="251"/>
        <end position="343"/>
    </location>
</feature>
<accession>A0A2G5HM59</accession>
<dbReference type="PANTHER" id="PTHR13031">
    <property type="entry name" value="RIBONUCLEASE P SUBUNIT P30"/>
    <property type="match status" value="1"/>
</dbReference>
<evidence type="ECO:0000256" key="3">
    <source>
        <dbReference type="ARBA" id="ARBA00022694"/>
    </source>
</evidence>
<dbReference type="GO" id="GO:0008033">
    <property type="term" value="P:tRNA processing"/>
    <property type="evidence" value="ECO:0007669"/>
    <property type="project" value="UniProtKB-KW"/>
</dbReference>
<keyword evidence="3" id="KW-0819">tRNA processing</keyword>
<reference evidence="6 8" key="2">
    <citation type="submission" date="2023-09" db="EMBL/GenBank/DDBJ databases">
        <title>Complete-Gapless Cercospora beticola genome.</title>
        <authorList>
            <person name="Wyatt N.A."/>
            <person name="Spanner R.E."/>
            <person name="Bolton M.D."/>
        </authorList>
    </citation>
    <scope>NUCLEOTIDE SEQUENCE [LARGE SCALE GENOMIC DNA]</scope>
    <source>
        <strain evidence="6">Cb09-40</strain>
    </source>
</reference>
<evidence type="ECO:0000313" key="6">
    <source>
        <dbReference type="EMBL" id="WPB01332.1"/>
    </source>
</evidence>
<dbReference type="SUPFAM" id="SSF89550">
    <property type="entry name" value="PHP domain-like"/>
    <property type="match status" value="1"/>
</dbReference>
<feature type="compositionally biased region" description="Low complexity" evidence="4">
    <location>
        <begin position="331"/>
        <end position="343"/>
    </location>
</feature>
<dbReference type="GO" id="GO:0005655">
    <property type="term" value="C:nucleolar ribonuclease P complex"/>
    <property type="evidence" value="ECO:0007669"/>
    <property type="project" value="TreeGrafter"/>
</dbReference>
<dbReference type="Proteomes" id="UP001302367">
    <property type="component" value="Chromosome 4"/>
</dbReference>
<dbReference type="GO" id="GO:0003723">
    <property type="term" value="F:RNA binding"/>
    <property type="evidence" value="ECO:0007669"/>
    <property type="project" value="TreeGrafter"/>
</dbReference>
<dbReference type="Pfam" id="PF01876">
    <property type="entry name" value="RNase_P_p30"/>
    <property type="match status" value="1"/>
</dbReference>
<dbReference type="InterPro" id="IPR002738">
    <property type="entry name" value="RNase_P_p30"/>
</dbReference>
<evidence type="ECO:0000256" key="4">
    <source>
        <dbReference type="SAM" id="MobiDB-lite"/>
    </source>
</evidence>
<reference evidence="5 7" key="1">
    <citation type="submission" date="2015-10" db="EMBL/GenBank/DDBJ databases">
        <title>The cercosporin biosynthetic gene cluster was horizontally transferred to several fungal lineages and shown to be expanded in Cercospora beticola based on microsynteny with recipient genomes.</title>
        <authorList>
            <person name="De Jonge R."/>
            <person name="Ebert M.K."/>
            <person name="Suttle J.C."/>
            <person name="Jurick Ii W.M."/>
            <person name="Secor G.A."/>
            <person name="Thomma B.P."/>
            <person name="Van De Peer Y."/>
            <person name="Bolton M.D."/>
        </authorList>
    </citation>
    <scope>NUCLEOTIDE SEQUENCE [LARGE SCALE GENOMIC DNA]</scope>
    <source>
        <strain evidence="5 7">09-40</strain>
    </source>
</reference>
<dbReference type="EMBL" id="CP134187">
    <property type="protein sequence ID" value="WPB01332.1"/>
    <property type="molecule type" value="Genomic_DNA"/>
</dbReference>
<dbReference type="InterPro" id="IPR016195">
    <property type="entry name" value="Pol/histidinol_Pase-like"/>
</dbReference>
<organism evidence="5 7">
    <name type="scientific">Cercospora beticola</name>
    <name type="common">Sugarbeet leaf spot fungus</name>
    <dbReference type="NCBI Taxonomy" id="122368"/>
    <lineage>
        <taxon>Eukaryota</taxon>
        <taxon>Fungi</taxon>
        <taxon>Dikarya</taxon>
        <taxon>Ascomycota</taxon>
        <taxon>Pezizomycotina</taxon>
        <taxon>Dothideomycetes</taxon>
        <taxon>Dothideomycetidae</taxon>
        <taxon>Mycosphaerellales</taxon>
        <taxon>Mycosphaerellaceae</taxon>
        <taxon>Cercospora</taxon>
    </lineage>
</organism>
<proteinExistence type="inferred from homology"/>
<gene>
    <name evidence="5" type="ORF">CB0940_04118</name>
    <name evidence="6" type="ORF">RHO25_005956</name>
</gene>
<feature type="compositionally biased region" description="Basic and acidic residues" evidence="4">
    <location>
        <begin position="251"/>
        <end position="277"/>
    </location>
</feature>
<feature type="compositionally biased region" description="Basic residues" evidence="4">
    <location>
        <begin position="305"/>
        <end position="314"/>
    </location>
</feature>
<dbReference type="OrthoDB" id="17948at2759"/>
<evidence type="ECO:0000313" key="7">
    <source>
        <dbReference type="Proteomes" id="UP000230605"/>
    </source>
</evidence>
<comment type="subcellular location">
    <subcellularLocation>
        <location evidence="1">Nucleus</location>
    </subcellularLocation>
</comment>
<evidence type="ECO:0000256" key="1">
    <source>
        <dbReference type="ARBA" id="ARBA00004123"/>
    </source>
</evidence>
<evidence type="ECO:0000313" key="8">
    <source>
        <dbReference type="Proteomes" id="UP001302367"/>
    </source>
</evidence>